<comment type="caution">
    <text evidence="2">The sequence shown here is derived from an EMBL/GenBank/DDBJ whole genome shotgun (WGS) entry which is preliminary data.</text>
</comment>
<dbReference type="EMBL" id="JAAALK010000282">
    <property type="protein sequence ID" value="KAG8079464.1"/>
    <property type="molecule type" value="Genomic_DNA"/>
</dbReference>
<evidence type="ECO:0000313" key="2">
    <source>
        <dbReference type="EMBL" id="KAG8079464.1"/>
    </source>
</evidence>
<evidence type="ECO:0000313" key="3">
    <source>
        <dbReference type="Proteomes" id="UP000729402"/>
    </source>
</evidence>
<dbReference type="AlphaFoldDB" id="A0A8J5TFB7"/>
<name>A0A8J5TFB7_ZIZPA</name>
<gene>
    <name evidence="2" type="ORF">GUJ93_ZPchr0007g6175</name>
</gene>
<reference evidence="2" key="1">
    <citation type="journal article" date="2021" name="bioRxiv">
        <title>Whole Genome Assembly and Annotation of Northern Wild Rice, Zizania palustris L., Supports a Whole Genome Duplication in the Zizania Genus.</title>
        <authorList>
            <person name="Haas M."/>
            <person name="Kono T."/>
            <person name="Macchietto M."/>
            <person name="Millas R."/>
            <person name="McGilp L."/>
            <person name="Shao M."/>
            <person name="Duquette J."/>
            <person name="Hirsch C.N."/>
            <person name="Kimball J."/>
        </authorList>
    </citation>
    <scope>NUCLEOTIDE SEQUENCE</scope>
    <source>
        <tissue evidence="2">Fresh leaf tissue</tissue>
    </source>
</reference>
<keyword evidence="3" id="KW-1185">Reference proteome</keyword>
<reference evidence="2" key="2">
    <citation type="submission" date="2021-02" db="EMBL/GenBank/DDBJ databases">
        <authorList>
            <person name="Kimball J.A."/>
            <person name="Haas M.W."/>
            <person name="Macchietto M."/>
            <person name="Kono T."/>
            <person name="Duquette J."/>
            <person name="Shao M."/>
        </authorList>
    </citation>
    <scope>NUCLEOTIDE SEQUENCE</scope>
    <source>
        <tissue evidence="2">Fresh leaf tissue</tissue>
    </source>
</reference>
<proteinExistence type="predicted"/>
<evidence type="ECO:0000256" key="1">
    <source>
        <dbReference type="SAM" id="MobiDB-lite"/>
    </source>
</evidence>
<organism evidence="2 3">
    <name type="scientific">Zizania palustris</name>
    <name type="common">Northern wild rice</name>
    <dbReference type="NCBI Taxonomy" id="103762"/>
    <lineage>
        <taxon>Eukaryota</taxon>
        <taxon>Viridiplantae</taxon>
        <taxon>Streptophyta</taxon>
        <taxon>Embryophyta</taxon>
        <taxon>Tracheophyta</taxon>
        <taxon>Spermatophyta</taxon>
        <taxon>Magnoliopsida</taxon>
        <taxon>Liliopsida</taxon>
        <taxon>Poales</taxon>
        <taxon>Poaceae</taxon>
        <taxon>BOP clade</taxon>
        <taxon>Oryzoideae</taxon>
        <taxon>Oryzeae</taxon>
        <taxon>Zizaniinae</taxon>
        <taxon>Zizania</taxon>
    </lineage>
</organism>
<dbReference type="Proteomes" id="UP000729402">
    <property type="component" value="Unassembled WGS sequence"/>
</dbReference>
<feature type="region of interest" description="Disordered" evidence="1">
    <location>
        <begin position="1"/>
        <end position="60"/>
    </location>
</feature>
<sequence>MSRASDIHSSTSSAPPCSGRINPARPVVVHRASDADLAEAATPHRSLGPGDPNSRVDTPARGDRRIVVSRASVAAAAVAFTCLCMRWMELWAGTAGARARDELRLDACMGAPCT</sequence>
<accession>A0A8J5TFB7</accession>
<protein>
    <submittedName>
        <fullName evidence="2">Uncharacterized protein</fullName>
    </submittedName>
</protein>